<accession>Q5H5E5</accession>
<gene>
    <name evidence="2" type="ordered locus">XOO0571</name>
</gene>
<proteinExistence type="predicted"/>
<evidence type="ECO:0000313" key="2">
    <source>
        <dbReference type="EMBL" id="AAW73825.1"/>
    </source>
</evidence>
<dbReference type="AlphaFoldDB" id="Q5H5E5"/>
<protein>
    <submittedName>
        <fullName evidence="2">Uncharacterized protein</fullName>
    </submittedName>
</protein>
<dbReference type="EMBL" id="AE013598">
    <property type="protein sequence ID" value="AAW73825.1"/>
    <property type="molecule type" value="Genomic_DNA"/>
</dbReference>
<dbReference type="STRING" id="291331.XOO0571"/>
<feature type="region of interest" description="Disordered" evidence="1">
    <location>
        <begin position="1"/>
        <end position="27"/>
    </location>
</feature>
<dbReference type="Proteomes" id="UP000006735">
    <property type="component" value="Chromosome"/>
</dbReference>
<evidence type="ECO:0000313" key="3">
    <source>
        <dbReference type="Proteomes" id="UP000006735"/>
    </source>
</evidence>
<feature type="compositionally biased region" description="Basic and acidic residues" evidence="1">
    <location>
        <begin position="167"/>
        <end position="176"/>
    </location>
</feature>
<reference evidence="2 3" key="1">
    <citation type="journal article" date="2005" name="Nucleic Acids Res.">
        <title>The genome sequence of Xanthomonas oryzae pathovar oryzae KACC10331, the bacterial blight pathogen of rice.</title>
        <authorList>
            <person name="Lee B.M."/>
            <person name="Park Y.J."/>
            <person name="Park D.S."/>
            <person name="Kang H.W."/>
            <person name="Kim J.G."/>
            <person name="Song E.S."/>
            <person name="Park I.C."/>
            <person name="Yoon U.H."/>
            <person name="Hahn J.H."/>
            <person name="Koo B.S."/>
            <person name="Lee G.B."/>
            <person name="Kim H."/>
            <person name="Park H.S."/>
            <person name="Yoon K.O."/>
            <person name="Kim J.H."/>
            <person name="Jung C.H."/>
            <person name="Koh N.H."/>
            <person name="Seo J.S."/>
            <person name="Go S.J."/>
        </authorList>
    </citation>
    <scope>NUCLEOTIDE SEQUENCE [LARGE SCALE GENOMIC DNA]</scope>
    <source>
        <strain evidence="3">KACC10331 / KXO85</strain>
    </source>
</reference>
<feature type="compositionally biased region" description="Basic residues" evidence="1">
    <location>
        <begin position="177"/>
        <end position="191"/>
    </location>
</feature>
<dbReference type="HOGENOM" id="CLU_717552_0_0_6"/>
<name>Q5H5E5_XANOR</name>
<sequence>MQACANAVPSESRLRQRAPPTTRQPDLAQVTAFDRAPPHGLRKLFDCTARRVLPRLRAKRAQPDAHAVEEVFESFWHLDGRIFRTLRDLLVPGRLALRLLSGQRRADAAVADPEPVDVLHRAHRRARVRRRQRYRHAARYQPDCCAQGFRARTHADTGGSAAQSTGRDADADAHRGADRHRTRQRGRRHCAHQCRSAQALGAIASRCAPDQRRAHRGGRQRQHVLCGDGQAVGPGEQPVALRGATAIRQPLDQHATQPYPRQRAAPAQQSAAAPSRVLRRSAVCVAGAGAAVCAAVTRVLCAQRAGVSGASGGGVVWTGAVGPDGVDAGVSAVDAAMRVCAVLASDRAHVHRPERRVPGVRDGCRRAVDGGEPGASLLRCRCGCD</sequence>
<keyword evidence="3" id="KW-1185">Reference proteome</keyword>
<feature type="region of interest" description="Disordered" evidence="1">
    <location>
        <begin position="155"/>
        <end position="191"/>
    </location>
</feature>
<evidence type="ECO:0000256" key="1">
    <source>
        <dbReference type="SAM" id="MobiDB-lite"/>
    </source>
</evidence>
<dbReference type="KEGG" id="xoo:XOO0571"/>
<organism evidence="2 3">
    <name type="scientific">Xanthomonas oryzae pv. oryzae (strain KACC10331 / KXO85)</name>
    <dbReference type="NCBI Taxonomy" id="291331"/>
    <lineage>
        <taxon>Bacteria</taxon>
        <taxon>Pseudomonadati</taxon>
        <taxon>Pseudomonadota</taxon>
        <taxon>Gammaproteobacteria</taxon>
        <taxon>Lysobacterales</taxon>
        <taxon>Lysobacteraceae</taxon>
        <taxon>Xanthomonas</taxon>
    </lineage>
</organism>